<protein>
    <submittedName>
        <fullName evidence="1">Uncharacterized protein</fullName>
    </submittedName>
</protein>
<evidence type="ECO:0000313" key="1">
    <source>
        <dbReference type="EMBL" id="DAE02263.1"/>
    </source>
</evidence>
<accession>A0A8S5P561</accession>
<reference evidence="1" key="1">
    <citation type="journal article" date="2021" name="Proc. Natl. Acad. Sci. U.S.A.">
        <title>A Catalog of Tens of Thousands of Viruses from Human Metagenomes Reveals Hidden Associations with Chronic Diseases.</title>
        <authorList>
            <person name="Tisza M.J."/>
            <person name="Buck C.B."/>
        </authorList>
    </citation>
    <scope>NUCLEOTIDE SEQUENCE</scope>
    <source>
        <strain evidence="1">CttEB8</strain>
    </source>
</reference>
<dbReference type="EMBL" id="BK015344">
    <property type="protein sequence ID" value="DAE02263.1"/>
    <property type="molecule type" value="Genomic_DNA"/>
</dbReference>
<sequence length="106" mass="12385">MKNIYYTKGNLKKPWRVTFYHHGKTYNIGYFATYGEAQSALKKEKDKFNISYTTRAGQTKLKSSIPTILKIVDSILTISDELTTRDKKDIESAKTLLERVLDRYKR</sequence>
<name>A0A8S5P561_9CAUD</name>
<proteinExistence type="predicted"/>
<organism evidence="1">
    <name type="scientific">Herelleviridae sp. cttEB8</name>
    <dbReference type="NCBI Taxonomy" id="2825832"/>
    <lineage>
        <taxon>Viruses</taxon>
        <taxon>Duplodnaviria</taxon>
        <taxon>Heunggongvirae</taxon>
        <taxon>Uroviricota</taxon>
        <taxon>Caudoviricetes</taxon>
        <taxon>Herelleviridae</taxon>
    </lineage>
</organism>